<keyword evidence="5 6" id="KW-0961">Cell wall biogenesis/degradation</keyword>
<evidence type="ECO:0000259" key="9">
    <source>
        <dbReference type="PROSITE" id="PS52029"/>
    </source>
</evidence>
<keyword evidence="3 6" id="KW-0133">Cell shape</keyword>
<comment type="pathway">
    <text evidence="1 6">Cell wall biogenesis; peptidoglycan biosynthesis.</text>
</comment>
<feature type="active site" description="Proton donor/acceptor" evidence="6">
    <location>
        <position position="253"/>
    </location>
</feature>
<proteinExistence type="predicted"/>
<dbReference type="SUPFAM" id="SSF141523">
    <property type="entry name" value="L,D-transpeptidase catalytic domain-like"/>
    <property type="match status" value="1"/>
</dbReference>
<name>A0ABW2GDB5_9ACTN</name>
<keyword evidence="8" id="KW-0732">Signal</keyword>
<dbReference type="PROSITE" id="PS52029">
    <property type="entry name" value="LD_TPASE"/>
    <property type="match status" value="1"/>
</dbReference>
<dbReference type="InterPro" id="IPR005490">
    <property type="entry name" value="LD_TPept_cat_dom"/>
</dbReference>
<evidence type="ECO:0000256" key="6">
    <source>
        <dbReference type="PROSITE-ProRule" id="PRU01373"/>
    </source>
</evidence>
<dbReference type="GO" id="GO:0016740">
    <property type="term" value="F:transferase activity"/>
    <property type="evidence" value="ECO:0007669"/>
    <property type="project" value="UniProtKB-KW"/>
</dbReference>
<dbReference type="EC" id="2.-.-.-" evidence="10"/>
<evidence type="ECO:0000256" key="8">
    <source>
        <dbReference type="SAM" id="SignalP"/>
    </source>
</evidence>
<comment type="caution">
    <text evidence="10">The sequence shown here is derived from an EMBL/GenBank/DDBJ whole genome shotgun (WGS) entry which is preliminary data.</text>
</comment>
<keyword evidence="4 6" id="KW-0573">Peptidoglycan synthesis</keyword>
<gene>
    <name evidence="10" type="ORF">ACFQLX_07590</name>
</gene>
<evidence type="ECO:0000313" key="10">
    <source>
        <dbReference type="EMBL" id="MFC7218029.1"/>
    </source>
</evidence>
<dbReference type="Proteomes" id="UP001596413">
    <property type="component" value="Unassembled WGS sequence"/>
</dbReference>
<sequence>MRGVAAALSAVRSRAAAGAALLAGLLLIGGALPAAADDERPSTRERVRVADPYQDGVYADTADQGAVAPDSSRALPEGAQHEPRPLKLLADVEERPPGEANRSYPFCTRKPGPYQRQVERYLGLKPDGRQSAADCKAIQRYQRAHKIAALGYAGPVTHGTLQLAAAAADPNARGLCPTTGGRVVCVDLTRQLLWTQDGRRILFKPVPIRSGRPGHETRTGTHRITWRNKNHWSSTYDMPMPYAQFFAGGQALHGTYGGVYRAQGSYGCVNLRFTESKALWNALRTGDRVHVFGKRPVR</sequence>
<protein>
    <submittedName>
        <fullName evidence="10">L,D-transpeptidase</fullName>
        <ecNumber evidence="10">2.-.-.-</ecNumber>
    </submittedName>
</protein>
<evidence type="ECO:0000256" key="4">
    <source>
        <dbReference type="ARBA" id="ARBA00022984"/>
    </source>
</evidence>
<dbReference type="PANTHER" id="PTHR30582:SF33">
    <property type="entry name" value="EXPORTED PROTEIN"/>
    <property type="match status" value="1"/>
</dbReference>
<evidence type="ECO:0000256" key="1">
    <source>
        <dbReference type="ARBA" id="ARBA00004752"/>
    </source>
</evidence>
<evidence type="ECO:0000256" key="2">
    <source>
        <dbReference type="ARBA" id="ARBA00022679"/>
    </source>
</evidence>
<dbReference type="InterPro" id="IPR038063">
    <property type="entry name" value="Transpep_catalytic_dom"/>
</dbReference>
<accession>A0ABW2GDB5</accession>
<dbReference type="Gene3D" id="2.40.440.10">
    <property type="entry name" value="L,D-transpeptidase catalytic domain-like"/>
    <property type="match status" value="1"/>
</dbReference>
<feature type="chain" id="PRO_5046281758" evidence="8">
    <location>
        <begin position="37"/>
        <end position="298"/>
    </location>
</feature>
<dbReference type="CDD" id="cd16913">
    <property type="entry name" value="YkuD_like"/>
    <property type="match status" value="1"/>
</dbReference>
<feature type="signal peptide" evidence="8">
    <location>
        <begin position="1"/>
        <end position="36"/>
    </location>
</feature>
<dbReference type="RefSeq" id="WP_386413281.1">
    <property type="nucleotide sequence ID" value="NZ_JBHSZO010000008.1"/>
</dbReference>
<dbReference type="SUPFAM" id="SSF47090">
    <property type="entry name" value="PGBD-like"/>
    <property type="match status" value="1"/>
</dbReference>
<feature type="region of interest" description="Disordered" evidence="7">
    <location>
        <begin position="61"/>
        <end position="85"/>
    </location>
</feature>
<dbReference type="EMBL" id="JBHSZO010000008">
    <property type="protein sequence ID" value="MFC7218029.1"/>
    <property type="molecule type" value="Genomic_DNA"/>
</dbReference>
<dbReference type="InterPro" id="IPR036365">
    <property type="entry name" value="PGBD-like_sf"/>
</dbReference>
<evidence type="ECO:0000256" key="7">
    <source>
        <dbReference type="SAM" id="MobiDB-lite"/>
    </source>
</evidence>
<evidence type="ECO:0000256" key="5">
    <source>
        <dbReference type="ARBA" id="ARBA00023316"/>
    </source>
</evidence>
<dbReference type="InterPro" id="IPR050979">
    <property type="entry name" value="LD-transpeptidase"/>
</dbReference>
<evidence type="ECO:0000313" key="11">
    <source>
        <dbReference type="Proteomes" id="UP001596413"/>
    </source>
</evidence>
<feature type="active site" description="Nucleophile" evidence="6">
    <location>
        <position position="268"/>
    </location>
</feature>
<keyword evidence="11" id="KW-1185">Reference proteome</keyword>
<organism evidence="10 11">
    <name type="scientific">Streptomyces polyrhachis</name>
    <dbReference type="NCBI Taxonomy" id="1282885"/>
    <lineage>
        <taxon>Bacteria</taxon>
        <taxon>Bacillati</taxon>
        <taxon>Actinomycetota</taxon>
        <taxon>Actinomycetes</taxon>
        <taxon>Kitasatosporales</taxon>
        <taxon>Streptomycetaceae</taxon>
        <taxon>Streptomyces</taxon>
    </lineage>
</organism>
<dbReference type="Pfam" id="PF03734">
    <property type="entry name" value="YkuD"/>
    <property type="match status" value="1"/>
</dbReference>
<reference evidence="11" key="1">
    <citation type="journal article" date="2019" name="Int. J. Syst. Evol. Microbiol.">
        <title>The Global Catalogue of Microorganisms (GCM) 10K type strain sequencing project: providing services to taxonomists for standard genome sequencing and annotation.</title>
        <authorList>
            <consortium name="The Broad Institute Genomics Platform"/>
            <consortium name="The Broad Institute Genome Sequencing Center for Infectious Disease"/>
            <person name="Wu L."/>
            <person name="Ma J."/>
        </authorList>
    </citation>
    <scope>NUCLEOTIDE SEQUENCE [LARGE SCALE GENOMIC DNA]</scope>
    <source>
        <strain evidence="11">CGMCC 1.13681</strain>
    </source>
</reference>
<keyword evidence="2 10" id="KW-0808">Transferase</keyword>
<feature type="domain" description="L,D-TPase catalytic" evidence="9">
    <location>
        <begin position="182"/>
        <end position="292"/>
    </location>
</feature>
<dbReference type="PANTHER" id="PTHR30582">
    <property type="entry name" value="L,D-TRANSPEPTIDASE"/>
    <property type="match status" value="1"/>
</dbReference>
<evidence type="ECO:0000256" key="3">
    <source>
        <dbReference type="ARBA" id="ARBA00022960"/>
    </source>
</evidence>